<dbReference type="EMBL" id="FNBK01000027">
    <property type="protein sequence ID" value="SDG36625.1"/>
    <property type="molecule type" value="Genomic_DNA"/>
</dbReference>
<accession>A0A1G7TMX5</accession>
<dbReference type="RefSeq" id="WP_175452961.1">
    <property type="nucleotide sequence ID" value="NZ_FNBK01000027.1"/>
</dbReference>
<reference evidence="2" key="1">
    <citation type="submission" date="2016-10" db="EMBL/GenBank/DDBJ databases">
        <authorList>
            <person name="Varghese N."/>
            <person name="Submissions S."/>
        </authorList>
    </citation>
    <scope>NUCLEOTIDE SEQUENCE [LARGE SCALE GENOMIC DNA]</scope>
    <source>
        <strain evidence="2">IBRC-M 10760</strain>
    </source>
</reference>
<keyword evidence="2" id="KW-1185">Reference proteome</keyword>
<evidence type="ECO:0000313" key="1">
    <source>
        <dbReference type="EMBL" id="SDG36625.1"/>
    </source>
</evidence>
<gene>
    <name evidence="1" type="ORF">SAMN05216218_12722</name>
</gene>
<evidence type="ECO:0000313" key="2">
    <source>
        <dbReference type="Proteomes" id="UP000199076"/>
    </source>
</evidence>
<sequence length="44" mass="5048">MLMLINRLGDDYVVWDKAAEIQFEKPDESDLSATFEVSDAEKRA</sequence>
<name>A0A1G7TMX5_9EURY</name>
<proteinExistence type="predicted"/>
<dbReference type="Gene3D" id="3.10.129.10">
    <property type="entry name" value="Hotdog Thioesterase"/>
    <property type="match status" value="1"/>
</dbReference>
<dbReference type="AlphaFoldDB" id="A0A1G7TMX5"/>
<dbReference type="Proteomes" id="UP000199076">
    <property type="component" value="Unassembled WGS sequence"/>
</dbReference>
<dbReference type="OrthoDB" id="295952at2157"/>
<protein>
    <submittedName>
        <fullName evidence="1">Uncharacterized protein</fullName>
    </submittedName>
</protein>
<organism evidence="1 2">
    <name type="scientific">Halorientalis regularis</name>
    <dbReference type="NCBI Taxonomy" id="660518"/>
    <lineage>
        <taxon>Archaea</taxon>
        <taxon>Methanobacteriati</taxon>
        <taxon>Methanobacteriota</taxon>
        <taxon>Stenosarchaea group</taxon>
        <taxon>Halobacteria</taxon>
        <taxon>Halobacteriales</taxon>
        <taxon>Haloarculaceae</taxon>
        <taxon>Halorientalis</taxon>
    </lineage>
</organism>